<name>A0A164IMF7_9CRUS</name>
<accession>A0A164IMF7</accession>
<proteinExistence type="predicted"/>
<keyword evidence="2" id="KW-1185">Reference proteome</keyword>
<comment type="caution">
    <text evidence="1">The sequence shown here is derived from an EMBL/GenBank/DDBJ whole genome shotgun (WGS) entry which is preliminary data.</text>
</comment>
<sequence>MLIRSCHWPKPCRNRVHLINNLINSVTKDKTKQRLVKVEKQTLDQKFYSHTLYGNSGMLAVIAEHSLVL</sequence>
<dbReference type="Proteomes" id="UP000076858">
    <property type="component" value="Unassembled WGS sequence"/>
</dbReference>
<dbReference type="AlphaFoldDB" id="A0A164IMF7"/>
<organism evidence="1 2">
    <name type="scientific">Daphnia magna</name>
    <dbReference type="NCBI Taxonomy" id="35525"/>
    <lineage>
        <taxon>Eukaryota</taxon>
        <taxon>Metazoa</taxon>
        <taxon>Ecdysozoa</taxon>
        <taxon>Arthropoda</taxon>
        <taxon>Crustacea</taxon>
        <taxon>Branchiopoda</taxon>
        <taxon>Diplostraca</taxon>
        <taxon>Cladocera</taxon>
        <taxon>Anomopoda</taxon>
        <taxon>Daphniidae</taxon>
        <taxon>Daphnia</taxon>
    </lineage>
</organism>
<evidence type="ECO:0000313" key="1">
    <source>
        <dbReference type="EMBL" id="KZS01413.1"/>
    </source>
</evidence>
<evidence type="ECO:0000313" key="2">
    <source>
        <dbReference type="Proteomes" id="UP000076858"/>
    </source>
</evidence>
<reference evidence="1 2" key="1">
    <citation type="submission" date="2016-03" db="EMBL/GenBank/DDBJ databases">
        <title>EvidentialGene: Evidence-directed Construction of Genes on Genomes.</title>
        <authorList>
            <person name="Gilbert D.G."/>
            <person name="Choi J.-H."/>
            <person name="Mockaitis K."/>
            <person name="Colbourne J."/>
            <person name="Pfrender M."/>
        </authorList>
    </citation>
    <scope>NUCLEOTIDE SEQUENCE [LARGE SCALE GENOMIC DNA]</scope>
    <source>
        <strain evidence="1 2">Xinb3</strain>
        <tissue evidence="1">Complete organism</tissue>
    </source>
</reference>
<dbReference type="EMBL" id="LRGB01006927">
    <property type="protein sequence ID" value="KZS01413.1"/>
    <property type="molecule type" value="Genomic_DNA"/>
</dbReference>
<gene>
    <name evidence="1" type="ORF">APZ42_001942</name>
</gene>
<protein>
    <submittedName>
        <fullName evidence="1">Uncharacterized protein</fullName>
    </submittedName>
</protein>